<feature type="region of interest" description="Disordered" evidence="6">
    <location>
        <begin position="376"/>
        <end position="419"/>
    </location>
</feature>
<evidence type="ECO:0000256" key="3">
    <source>
        <dbReference type="ARBA" id="ARBA00032374"/>
    </source>
</evidence>
<comment type="function">
    <text evidence="4">ESCRT-III-like protein involved in cytokinesis, nuclear envelope reassembly and endosomal tubulation. Is required for efficient abscission during cytokinesis. Involved in recruiting VPS4A and/or VPS4B to the midbody of dividing cells. During late anaphase, involved in nuclear envelope reassembly and mitotic spindle disassembly together with the ESCRT-III complex: IST1 acts by mediating the recruitment of SPAST to the nuclear membrane, leading to microtubule severing. Recruited to the reforming nuclear envelope (NE) during anaphase by LEMD2. Regulates early endosomal tubulation together with the ESCRT-III complex by mediating the recruitment of SPAST.</text>
</comment>
<organism evidence="7">
    <name type="scientific">Diabrotica virgifera virgifera</name>
    <name type="common">western corn rootworm</name>
    <dbReference type="NCBI Taxonomy" id="50390"/>
    <lineage>
        <taxon>Eukaryota</taxon>
        <taxon>Metazoa</taxon>
        <taxon>Ecdysozoa</taxon>
        <taxon>Arthropoda</taxon>
        <taxon>Hexapoda</taxon>
        <taxon>Insecta</taxon>
        <taxon>Pterygota</taxon>
        <taxon>Neoptera</taxon>
        <taxon>Endopterygota</taxon>
        <taxon>Coleoptera</taxon>
        <taxon>Polyphaga</taxon>
        <taxon>Cucujiformia</taxon>
        <taxon>Chrysomeloidea</taxon>
        <taxon>Chrysomelidae</taxon>
        <taxon>Galerucinae</taxon>
        <taxon>Diabroticina</taxon>
        <taxon>Diabroticites</taxon>
        <taxon>Diabrotica</taxon>
    </lineage>
</organism>
<dbReference type="PANTHER" id="PTHR12161:SF5">
    <property type="entry name" value="IST1 HOMOLOG"/>
    <property type="match status" value="1"/>
</dbReference>
<dbReference type="InParanoid" id="A0A6P7G8Y0"/>
<feature type="compositionally biased region" description="Basic and acidic residues" evidence="6">
    <location>
        <begin position="377"/>
        <end position="386"/>
    </location>
</feature>
<accession>A0A6P7G8Y0</accession>
<sequence length="603" mass="68786">MYLLRPNYPKLKTTLQLAIFKVKLLQRKISEQNAKTKREVATLILKGKIPRARFKVELIISENDYIDALETVEIYCNLLLEQFHLIQGQKEIDDSLKEAISTIIWVSSRLTDDVQELTVLANILCGKYGPDFSKQCKEGTHEAINTNIKRKLGVYIPSKLLIENYMAEIAANYNISYIPDPRVTGKDSEEEILIPETQSRHFDFSIKKGSDYAAAYPSTSSPFSSFLLPEVAEERTAVVHTVSVLNQLQESHKDGKTPDLKDKDKEKHKHVPHNKEKHKHLPTDKEKHKNLPTDKEKHKNLQIDKEKYKDLSSAKEYDLPKVPTEQQNDLLEGKSLSPENCGIRNIPKEQACGLPNLSPVTVKRIRSSSDDLLTTFEHTDKEKDNVVQKQDTQQSTRMSTPDNNKNTIHKTTTNQNPLNTETSKRVNFINTIFPPLSLTKQSLKLSMSASNIFQRCSNTCESLKEPDMYRTTPIQAIKSKFNEHQLTNIINLYNQNTDVLELPCTSKDTSLLLLQNVPNAETGPFQTLTEDVDMSLPTTSAYVLDDSLDELLNLPDVPDDEIYILPQLPSVPDVDINKIHDNNKDIDFDELCKRFYALKRKDK</sequence>
<evidence type="ECO:0000256" key="4">
    <source>
        <dbReference type="ARBA" id="ARBA00046124"/>
    </source>
</evidence>
<reference evidence="7" key="1">
    <citation type="submission" date="2025-08" db="UniProtKB">
        <authorList>
            <consortium name="RefSeq"/>
        </authorList>
    </citation>
    <scope>IDENTIFICATION</scope>
    <source>
        <tissue evidence="7">Whole insect</tissue>
    </source>
</reference>
<comment type="similarity">
    <text evidence="1">Belongs to the IST1 family.</text>
</comment>
<evidence type="ECO:0000256" key="2">
    <source>
        <dbReference type="ARBA" id="ARBA00014513"/>
    </source>
</evidence>
<dbReference type="KEGG" id="dvv:114339235"/>
<comment type="subunit">
    <text evidence="5">Interacts with CHMP1A, CHMP1B, VPS4A and VTA1. Interacts with SPAST, STAMBP, and USP8. May interact with VPS37B. May associate with the ESCRT-I complex. Interacts with MITD1, in competition with VSP4. Interacts with SPART (via MIT domain); leading to the recruitment of SPART to midbodies. Interacts with SPAST.</text>
</comment>
<dbReference type="GO" id="GO:0015031">
    <property type="term" value="P:protein transport"/>
    <property type="evidence" value="ECO:0007669"/>
    <property type="project" value="InterPro"/>
</dbReference>
<dbReference type="PANTHER" id="PTHR12161">
    <property type="entry name" value="IST1 FAMILY MEMBER"/>
    <property type="match status" value="1"/>
</dbReference>
<feature type="compositionally biased region" description="Basic residues" evidence="6">
    <location>
        <begin position="266"/>
        <end position="280"/>
    </location>
</feature>
<evidence type="ECO:0000256" key="1">
    <source>
        <dbReference type="ARBA" id="ARBA00005536"/>
    </source>
</evidence>
<feature type="region of interest" description="Disordered" evidence="6">
    <location>
        <begin position="249"/>
        <end position="295"/>
    </location>
</feature>
<dbReference type="RefSeq" id="XP_028145656.1">
    <property type="nucleotide sequence ID" value="XM_028289855.1"/>
</dbReference>
<feature type="compositionally biased region" description="Basic and acidic residues" evidence="6">
    <location>
        <begin position="250"/>
        <end position="265"/>
    </location>
</feature>
<evidence type="ECO:0000256" key="5">
    <source>
        <dbReference type="ARBA" id="ARBA00046920"/>
    </source>
</evidence>
<dbReference type="AlphaFoldDB" id="A0A6P7G8Y0"/>
<proteinExistence type="inferred from homology"/>
<dbReference type="InterPro" id="IPR005061">
    <property type="entry name" value="Ist1"/>
</dbReference>
<dbReference type="Gene3D" id="1.20.1260.60">
    <property type="entry name" value="Vacuolar protein sorting-associated protein Ist1"/>
    <property type="match status" value="1"/>
</dbReference>
<evidence type="ECO:0000256" key="6">
    <source>
        <dbReference type="SAM" id="MobiDB-lite"/>
    </source>
</evidence>
<dbReference type="FunFam" id="1.20.1260.60:FF:000002">
    <property type="entry name" value="Vacuolar protein sorting-associated protein IST1"/>
    <property type="match status" value="1"/>
</dbReference>
<dbReference type="Pfam" id="PF03398">
    <property type="entry name" value="Ist1"/>
    <property type="match status" value="1"/>
</dbReference>
<feature type="compositionally biased region" description="Low complexity" evidence="6">
    <location>
        <begin position="403"/>
        <end position="416"/>
    </location>
</feature>
<protein>
    <recommendedName>
        <fullName evidence="2">IST1 homolog</fullName>
    </recommendedName>
    <alternativeName>
        <fullName evidence="3">Charged multivesicular body protein 8</fullName>
    </alternativeName>
</protein>
<name>A0A6P7G8Y0_DIAVI</name>
<feature type="compositionally biased region" description="Polar residues" evidence="6">
    <location>
        <begin position="387"/>
        <end position="402"/>
    </location>
</feature>
<gene>
    <name evidence="7" type="primary">LOC114339235</name>
</gene>
<dbReference type="OrthoDB" id="29853at2759"/>
<feature type="compositionally biased region" description="Basic and acidic residues" evidence="6">
    <location>
        <begin position="281"/>
        <end position="295"/>
    </location>
</feature>
<dbReference type="InterPro" id="IPR042277">
    <property type="entry name" value="IST1-like"/>
</dbReference>
<evidence type="ECO:0000313" key="7">
    <source>
        <dbReference type="RefSeq" id="XP_028145656.1"/>
    </source>
</evidence>